<dbReference type="GO" id="GO:0008270">
    <property type="term" value="F:zinc ion binding"/>
    <property type="evidence" value="ECO:0007669"/>
    <property type="project" value="UniProtKB-KW"/>
</dbReference>
<name>A0A843TDR1_COLES</name>
<feature type="compositionally biased region" description="Low complexity" evidence="2">
    <location>
        <begin position="718"/>
        <end position="729"/>
    </location>
</feature>
<accession>A0A843TDR1</accession>
<dbReference type="Gene3D" id="4.10.60.10">
    <property type="entry name" value="Zinc finger, CCHC-type"/>
    <property type="match status" value="1"/>
</dbReference>
<dbReference type="InterPro" id="IPR001878">
    <property type="entry name" value="Znf_CCHC"/>
</dbReference>
<proteinExistence type="predicted"/>
<evidence type="ECO:0000256" key="1">
    <source>
        <dbReference type="PROSITE-ProRule" id="PRU00047"/>
    </source>
</evidence>
<dbReference type="PROSITE" id="PS50158">
    <property type="entry name" value="ZF_CCHC"/>
    <property type="match status" value="1"/>
</dbReference>
<reference evidence="4" key="1">
    <citation type="submission" date="2017-07" db="EMBL/GenBank/DDBJ databases">
        <title>Taro Niue Genome Assembly and Annotation.</title>
        <authorList>
            <person name="Atibalentja N."/>
            <person name="Keating K."/>
            <person name="Fields C.J."/>
        </authorList>
    </citation>
    <scope>NUCLEOTIDE SEQUENCE</scope>
    <source>
        <strain evidence="4">Niue_2</strain>
        <tissue evidence="4">Leaf</tissue>
    </source>
</reference>
<feature type="region of interest" description="Disordered" evidence="2">
    <location>
        <begin position="265"/>
        <end position="285"/>
    </location>
</feature>
<comment type="caution">
    <text evidence="4">The sequence shown here is derived from an EMBL/GenBank/DDBJ whole genome shotgun (WGS) entry which is preliminary data.</text>
</comment>
<feature type="region of interest" description="Disordered" evidence="2">
    <location>
        <begin position="582"/>
        <end position="631"/>
    </location>
</feature>
<feature type="region of interest" description="Disordered" evidence="2">
    <location>
        <begin position="718"/>
        <end position="765"/>
    </location>
</feature>
<dbReference type="SMART" id="SM00343">
    <property type="entry name" value="ZnF_C2HC"/>
    <property type="match status" value="1"/>
</dbReference>
<dbReference type="SUPFAM" id="SSF57756">
    <property type="entry name" value="Retrovirus zinc finger-like domains"/>
    <property type="match status" value="1"/>
</dbReference>
<keyword evidence="1" id="KW-0479">Metal-binding</keyword>
<gene>
    <name evidence="4" type="ORF">Taro_001033</name>
</gene>
<keyword evidence="1" id="KW-0862">Zinc</keyword>
<keyword evidence="5" id="KW-1185">Reference proteome</keyword>
<feature type="domain" description="CCHC-type" evidence="3">
    <location>
        <begin position="224"/>
        <end position="239"/>
    </location>
</feature>
<sequence length="840" mass="91853">MKGKHRGRMGMIQNDGEDTLSRQNEGHLWHYGAIRNLPVAEPNSRVYSCHALAFALQGSEQRDTKVCVCPSGVKEDLVGYPGCCSSSGWTGHRTPVERRSEPGYIWCCVIVTAIEEANDLKRMSLEKLIGSLMAHEINMERLGESSSRKKQSNALKAEEDSSEVISDENENIEDSENEEAMLSRRLQRILAKKKKFQSSRRHFKRHKDFKKSEGIDQKKTNPICYECKKPGHIKAECPKLKKVGHKKKDNFRRFKKYKKKAMAAAWENSSDSDSESSSSSDEEEANLAFMANTDDKPLTSSREEFLEGFHFCHHLIPPKTFPPKSMAAPAVSGSLGGYSAEFLMAEQQERFTFVKAKLCGNKAVDVADLEKNRMHSIVEALDRMKWTEVATLSEVSYPDLVKAFYVCLKSEEDGSLTSSVKVVEKIGQAIRSRNLRKSGFSVINGVWTKTTVAEGEAIIGKTQEVQHEVAAEIAQLAAAAKASSVAAAEAPGVGSAAAAQAPAVVDVSFRRIEDIPPEILIPVGSVSGDPLPSSQVASVLRNALDLIQSTPVILESPGCFVEEAVASGHTEEDVLIDAPNQRTEEEADPQGEHMKNANINVDDGVNPNLEGPSEKSGTKRKRMTHKRSQKQQLKINLKPIIKRLTKQNSTLSSIQLDIQSIVSHQTSAATEFEVLNSGVQSLRTEVDLFKQGFHWMKGEFDAIKILLSSRAESSFIPPVHSPVGPSGPSNLDARPPGPSDLDARPPGPSDLDVRPSGPSVKAARHSGQIESFIVQSLDLLQRAEVSEQCAEEERPSGPLLEEEPIMDVIAKGAVLSEDFGSAGQVEDVSSLVVSVADGEA</sequence>
<feature type="compositionally biased region" description="Acidic residues" evidence="2">
    <location>
        <begin position="270"/>
        <end position="285"/>
    </location>
</feature>
<feature type="compositionally biased region" description="Basic residues" evidence="2">
    <location>
        <begin position="618"/>
        <end position="629"/>
    </location>
</feature>
<dbReference type="InterPro" id="IPR036875">
    <property type="entry name" value="Znf_CCHC_sf"/>
</dbReference>
<dbReference type="Proteomes" id="UP000652761">
    <property type="component" value="Unassembled WGS sequence"/>
</dbReference>
<organism evidence="4 5">
    <name type="scientific">Colocasia esculenta</name>
    <name type="common">Wild taro</name>
    <name type="synonym">Arum esculentum</name>
    <dbReference type="NCBI Taxonomy" id="4460"/>
    <lineage>
        <taxon>Eukaryota</taxon>
        <taxon>Viridiplantae</taxon>
        <taxon>Streptophyta</taxon>
        <taxon>Embryophyta</taxon>
        <taxon>Tracheophyta</taxon>
        <taxon>Spermatophyta</taxon>
        <taxon>Magnoliopsida</taxon>
        <taxon>Liliopsida</taxon>
        <taxon>Araceae</taxon>
        <taxon>Aroideae</taxon>
        <taxon>Colocasieae</taxon>
        <taxon>Colocasia</taxon>
    </lineage>
</organism>
<feature type="region of interest" description="Disordered" evidence="2">
    <location>
        <begin position="142"/>
        <end position="179"/>
    </location>
</feature>
<evidence type="ECO:0000313" key="4">
    <source>
        <dbReference type="EMBL" id="MQL68791.1"/>
    </source>
</evidence>
<protein>
    <recommendedName>
        <fullName evidence="3">CCHC-type domain-containing protein</fullName>
    </recommendedName>
</protein>
<evidence type="ECO:0000313" key="5">
    <source>
        <dbReference type="Proteomes" id="UP000652761"/>
    </source>
</evidence>
<dbReference type="GO" id="GO:0003676">
    <property type="term" value="F:nucleic acid binding"/>
    <property type="evidence" value="ECO:0007669"/>
    <property type="project" value="InterPro"/>
</dbReference>
<keyword evidence="1" id="KW-0863">Zinc-finger</keyword>
<dbReference type="Pfam" id="PF00098">
    <property type="entry name" value="zf-CCHC"/>
    <property type="match status" value="1"/>
</dbReference>
<evidence type="ECO:0000256" key="2">
    <source>
        <dbReference type="SAM" id="MobiDB-lite"/>
    </source>
</evidence>
<feature type="compositionally biased region" description="Acidic residues" evidence="2">
    <location>
        <begin position="160"/>
        <end position="179"/>
    </location>
</feature>
<evidence type="ECO:0000259" key="3">
    <source>
        <dbReference type="PROSITE" id="PS50158"/>
    </source>
</evidence>
<dbReference type="AlphaFoldDB" id="A0A843TDR1"/>
<dbReference type="EMBL" id="NMUH01000021">
    <property type="protein sequence ID" value="MQL68791.1"/>
    <property type="molecule type" value="Genomic_DNA"/>
</dbReference>